<name>A0A6A0A876_HAELA</name>
<evidence type="ECO:0008006" key="4">
    <source>
        <dbReference type="Google" id="ProtNLM"/>
    </source>
</evidence>
<organism evidence="2 3">
    <name type="scientific">Haematococcus lacustris</name>
    <name type="common">Green alga</name>
    <name type="synonym">Haematococcus pluvialis</name>
    <dbReference type="NCBI Taxonomy" id="44745"/>
    <lineage>
        <taxon>Eukaryota</taxon>
        <taxon>Viridiplantae</taxon>
        <taxon>Chlorophyta</taxon>
        <taxon>core chlorophytes</taxon>
        <taxon>Chlorophyceae</taxon>
        <taxon>CS clade</taxon>
        <taxon>Chlamydomonadales</taxon>
        <taxon>Haematococcaceae</taxon>
        <taxon>Haematococcus</taxon>
    </lineage>
</organism>
<accession>A0A6A0A876</accession>
<feature type="compositionally biased region" description="Low complexity" evidence="1">
    <location>
        <begin position="329"/>
        <end position="339"/>
    </location>
</feature>
<gene>
    <name evidence="2" type="ORF">HaLaN_27333</name>
</gene>
<evidence type="ECO:0000256" key="1">
    <source>
        <dbReference type="SAM" id="MobiDB-lite"/>
    </source>
</evidence>
<feature type="non-terminal residue" evidence="2">
    <location>
        <position position="355"/>
    </location>
</feature>
<sequence length="355" mass="38601">MQRASPSLVAGVCCMAQRDAPHAGYGDNPEEVHWLCMHAQGTQGDTTEKDGVKHEGARLGDPVCSGLGDRIRGSLFLFRVAAMSRRLVIIKSEHPSPLKDYLKPSGIVDWLPYDITALPTHVDVGGNIERGTLVNVNATLLLCGSGPHGSGSAPSQRLLLHPKPSPGSFFPPAQANQHSCNRHQKLSLRAEQHFKELRLTPQQPYTAIHLRLGGSMGEATSLDRDKALQLVLSSSLCARRLAQQHGYEGPVVMVTDHAILRQFIAAGMLQNVVMGLRGYSNMAHWWAGDICFKEVHVREGVPDVIAIISLPHHMPAVLAGEGDWSELARASARARTPSSHCQQPCQHGEGPRKLQ</sequence>
<evidence type="ECO:0000313" key="2">
    <source>
        <dbReference type="EMBL" id="GFH28786.1"/>
    </source>
</evidence>
<reference evidence="2 3" key="1">
    <citation type="submission" date="2020-02" db="EMBL/GenBank/DDBJ databases">
        <title>Draft genome sequence of Haematococcus lacustris strain NIES-144.</title>
        <authorList>
            <person name="Morimoto D."/>
            <person name="Nakagawa S."/>
            <person name="Yoshida T."/>
            <person name="Sawayama S."/>
        </authorList>
    </citation>
    <scope>NUCLEOTIDE SEQUENCE [LARGE SCALE GENOMIC DNA]</scope>
    <source>
        <strain evidence="2 3">NIES-144</strain>
    </source>
</reference>
<dbReference type="AlphaFoldDB" id="A0A6A0A876"/>
<evidence type="ECO:0000313" key="3">
    <source>
        <dbReference type="Proteomes" id="UP000485058"/>
    </source>
</evidence>
<dbReference type="EMBL" id="BLLF01004036">
    <property type="protein sequence ID" value="GFH28786.1"/>
    <property type="molecule type" value="Genomic_DNA"/>
</dbReference>
<proteinExistence type="predicted"/>
<protein>
    <recommendedName>
        <fullName evidence="4">O-fucosyltransferase family protein</fullName>
    </recommendedName>
</protein>
<comment type="caution">
    <text evidence="2">The sequence shown here is derived from an EMBL/GenBank/DDBJ whole genome shotgun (WGS) entry which is preliminary data.</text>
</comment>
<keyword evidence="3" id="KW-1185">Reference proteome</keyword>
<dbReference type="Proteomes" id="UP000485058">
    <property type="component" value="Unassembled WGS sequence"/>
</dbReference>
<feature type="region of interest" description="Disordered" evidence="1">
    <location>
        <begin position="329"/>
        <end position="355"/>
    </location>
</feature>
<feature type="non-terminal residue" evidence="2">
    <location>
        <position position="1"/>
    </location>
</feature>